<name>A0ABY4RK54_9BACL</name>
<evidence type="ECO:0008006" key="9">
    <source>
        <dbReference type="Google" id="ProtNLM"/>
    </source>
</evidence>
<reference evidence="7" key="2">
    <citation type="journal article" date="2021" name="J Anim Sci Technol">
        <title>Complete genome sequence of Paenibacillus konkukensis sp. nov. SK3146 as a potential probiotic strain.</title>
        <authorList>
            <person name="Jung H.I."/>
            <person name="Park S."/>
            <person name="Niu K.M."/>
            <person name="Lee S.W."/>
            <person name="Kothari D."/>
            <person name="Yi K.J."/>
            <person name="Kim S.K."/>
        </authorList>
    </citation>
    <scope>NUCLEOTIDE SEQUENCE</scope>
    <source>
        <strain evidence="7">SK3146</strain>
    </source>
</reference>
<dbReference type="RefSeq" id="WP_249864939.1">
    <property type="nucleotide sequence ID" value="NZ_CP027059.1"/>
</dbReference>
<protein>
    <recommendedName>
        <fullName evidence="9">DUF92 domain-containing protein</fullName>
    </recommendedName>
</protein>
<evidence type="ECO:0000256" key="4">
    <source>
        <dbReference type="ARBA" id="ARBA00022989"/>
    </source>
</evidence>
<keyword evidence="5 6" id="KW-0472">Membrane</keyword>
<feature type="transmembrane region" description="Helical" evidence="6">
    <location>
        <begin position="190"/>
        <end position="210"/>
    </location>
</feature>
<organism evidence="7 8">
    <name type="scientific">Paenibacillus konkukensis</name>
    <dbReference type="NCBI Taxonomy" id="2020716"/>
    <lineage>
        <taxon>Bacteria</taxon>
        <taxon>Bacillati</taxon>
        <taxon>Bacillota</taxon>
        <taxon>Bacilli</taxon>
        <taxon>Bacillales</taxon>
        <taxon>Paenibacillaceae</taxon>
        <taxon>Paenibacillus</taxon>
    </lineage>
</organism>
<evidence type="ECO:0000313" key="8">
    <source>
        <dbReference type="Proteomes" id="UP001057134"/>
    </source>
</evidence>
<dbReference type="InterPro" id="IPR002794">
    <property type="entry name" value="DUF92_TMEM19"/>
</dbReference>
<dbReference type="PANTHER" id="PTHR13353">
    <property type="entry name" value="TRANSMEMBRANE PROTEIN 19"/>
    <property type="match status" value="1"/>
</dbReference>
<evidence type="ECO:0000256" key="6">
    <source>
        <dbReference type="SAM" id="Phobius"/>
    </source>
</evidence>
<keyword evidence="8" id="KW-1185">Reference proteome</keyword>
<evidence type="ECO:0000256" key="3">
    <source>
        <dbReference type="ARBA" id="ARBA00022692"/>
    </source>
</evidence>
<comment type="subcellular location">
    <subcellularLocation>
        <location evidence="1">Membrane</location>
        <topology evidence="1">Multi-pass membrane protein</topology>
    </subcellularLocation>
</comment>
<feature type="transmembrane region" description="Helical" evidence="6">
    <location>
        <begin position="30"/>
        <end position="61"/>
    </location>
</feature>
<keyword evidence="4 6" id="KW-1133">Transmembrane helix</keyword>
<feature type="transmembrane region" description="Helical" evidence="6">
    <location>
        <begin position="257"/>
        <end position="277"/>
    </location>
</feature>
<feature type="transmembrane region" description="Helical" evidence="6">
    <location>
        <begin position="157"/>
        <end position="178"/>
    </location>
</feature>
<proteinExistence type="inferred from homology"/>
<comment type="similarity">
    <text evidence="2">Belongs to the TMEM19 family.</text>
</comment>
<sequence length="278" mass="28800">MLDWGIGLACSLLIAAGAYAKKSLSASGAAAAVIVGTLLYAYGSLAWFGTLIVFFVTSSLLSKWKHKRKAAVESGYAKTGRRDAGQVAANGGIGVLLCIGHSLWPHPLWWAAYLGVMAAVNADTWATEIGGLSRTQPRSIVTGRIVPAGTSGGITSLGLVASLAGGIVIGLAAWLLLMLQPQGAAAEGEWASLGGMVLLAACGGLAGSLIDSWIGAVWQVMYRCPVCGKDIEKDRHCDSQAVRIRGASFMTNDAVNMISSLTAGALCMLLYLLLFALV</sequence>
<evidence type="ECO:0000256" key="1">
    <source>
        <dbReference type="ARBA" id="ARBA00004141"/>
    </source>
</evidence>
<feature type="transmembrane region" description="Helical" evidence="6">
    <location>
        <begin position="87"/>
        <end position="104"/>
    </location>
</feature>
<evidence type="ECO:0000256" key="5">
    <source>
        <dbReference type="ARBA" id="ARBA00023136"/>
    </source>
</evidence>
<accession>A0ABY4RK54</accession>
<dbReference type="PANTHER" id="PTHR13353:SF5">
    <property type="entry name" value="TRANSMEMBRANE PROTEIN 19"/>
    <property type="match status" value="1"/>
</dbReference>
<evidence type="ECO:0000313" key="7">
    <source>
        <dbReference type="EMBL" id="UQZ82851.1"/>
    </source>
</evidence>
<gene>
    <name evidence="7" type="ORF">SK3146_02011</name>
</gene>
<dbReference type="Proteomes" id="UP001057134">
    <property type="component" value="Chromosome"/>
</dbReference>
<keyword evidence="3 6" id="KW-0812">Transmembrane</keyword>
<reference evidence="7" key="1">
    <citation type="submission" date="2018-02" db="EMBL/GenBank/DDBJ databases">
        <authorList>
            <person name="Kim S.-K."/>
            <person name="Jung H.-I."/>
            <person name="Lee S.-W."/>
        </authorList>
    </citation>
    <scope>NUCLEOTIDE SEQUENCE</scope>
    <source>
        <strain evidence="7">SK3146</strain>
    </source>
</reference>
<dbReference type="Pfam" id="PF01940">
    <property type="entry name" value="DUF92"/>
    <property type="match status" value="1"/>
</dbReference>
<evidence type="ECO:0000256" key="2">
    <source>
        <dbReference type="ARBA" id="ARBA00009012"/>
    </source>
</evidence>
<dbReference type="EMBL" id="CP027059">
    <property type="protein sequence ID" value="UQZ82851.1"/>
    <property type="molecule type" value="Genomic_DNA"/>
</dbReference>